<evidence type="ECO:0000313" key="2">
    <source>
        <dbReference type="EMBL" id="MDQ0648567.1"/>
    </source>
</evidence>
<keyword evidence="1" id="KW-0732">Signal</keyword>
<accession>A0AAW8F000</accession>
<keyword evidence="3" id="KW-1185">Reference proteome</keyword>
<sequence>MSTPRTRAIVGVASALALLALTACSTSPGSSPAPTSVSLVTAPAPDGRVIATGTVIDDGGHVQLCLGAVAESHPPQCSGVPLEGWTWEGVDGSETADTTTWGTYAVYGIFDGEKVAVTDPPIMLALYDPIRPEDPTGGEVGTTADAELARVQDDIAERLGAAATEVRTERGYVWVEVPWDDGTLQDSVNALYGDGVVIVSSAFREVD</sequence>
<dbReference type="EMBL" id="JAUSXV010000001">
    <property type="protein sequence ID" value="MDQ0648567.1"/>
    <property type="molecule type" value="Genomic_DNA"/>
</dbReference>
<gene>
    <name evidence="2" type="ORF">QFZ53_002763</name>
</gene>
<protein>
    <submittedName>
        <fullName evidence="2">Uncharacterized protein</fullName>
    </submittedName>
</protein>
<comment type="caution">
    <text evidence="2">The sequence shown here is derived from an EMBL/GenBank/DDBJ whole genome shotgun (WGS) entry which is preliminary data.</text>
</comment>
<name>A0AAW8F000_9MICO</name>
<dbReference type="PROSITE" id="PS51257">
    <property type="entry name" value="PROKAR_LIPOPROTEIN"/>
    <property type="match status" value="1"/>
</dbReference>
<feature type="chain" id="PRO_5043353345" evidence="1">
    <location>
        <begin position="26"/>
        <end position="207"/>
    </location>
</feature>
<reference evidence="2 3" key="1">
    <citation type="submission" date="2023-07" db="EMBL/GenBank/DDBJ databases">
        <title>Comparative genomics of wheat-associated soil bacteria to identify genetic determinants of phenazine resistance.</title>
        <authorList>
            <person name="Mouncey N."/>
        </authorList>
    </citation>
    <scope>NUCLEOTIDE SEQUENCE [LARGE SCALE GENOMIC DNA]</scope>
    <source>
        <strain evidence="2 3">W4I9-1</strain>
    </source>
</reference>
<organism evidence="2 3">
    <name type="scientific">Microbacterium natoriense</name>
    <dbReference type="NCBI Taxonomy" id="284570"/>
    <lineage>
        <taxon>Bacteria</taxon>
        <taxon>Bacillati</taxon>
        <taxon>Actinomycetota</taxon>
        <taxon>Actinomycetes</taxon>
        <taxon>Micrococcales</taxon>
        <taxon>Microbacteriaceae</taxon>
        <taxon>Microbacterium</taxon>
    </lineage>
</organism>
<feature type="signal peptide" evidence="1">
    <location>
        <begin position="1"/>
        <end position="25"/>
    </location>
</feature>
<evidence type="ECO:0000256" key="1">
    <source>
        <dbReference type="SAM" id="SignalP"/>
    </source>
</evidence>
<evidence type="ECO:0000313" key="3">
    <source>
        <dbReference type="Proteomes" id="UP001244427"/>
    </source>
</evidence>
<dbReference type="Proteomes" id="UP001244427">
    <property type="component" value="Unassembled WGS sequence"/>
</dbReference>
<proteinExistence type="predicted"/>
<dbReference type="RefSeq" id="WP_307297363.1">
    <property type="nucleotide sequence ID" value="NZ_JAUSXV010000001.1"/>
</dbReference>
<dbReference type="AlphaFoldDB" id="A0AAW8F000"/>